<protein>
    <submittedName>
        <fullName evidence="1">Uncharacterized protein</fullName>
    </submittedName>
</protein>
<dbReference type="AlphaFoldDB" id="A0A834SM39"/>
<evidence type="ECO:0000313" key="1">
    <source>
        <dbReference type="EMBL" id="KAF7805153.1"/>
    </source>
</evidence>
<organism evidence="1 2">
    <name type="scientific">Senna tora</name>
    <dbReference type="NCBI Taxonomy" id="362788"/>
    <lineage>
        <taxon>Eukaryota</taxon>
        <taxon>Viridiplantae</taxon>
        <taxon>Streptophyta</taxon>
        <taxon>Embryophyta</taxon>
        <taxon>Tracheophyta</taxon>
        <taxon>Spermatophyta</taxon>
        <taxon>Magnoliopsida</taxon>
        <taxon>eudicotyledons</taxon>
        <taxon>Gunneridae</taxon>
        <taxon>Pentapetalae</taxon>
        <taxon>rosids</taxon>
        <taxon>fabids</taxon>
        <taxon>Fabales</taxon>
        <taxon>Fabaceae</taxon>
        <taxon>Caesalpinioideae</taxon>
        <taxon>Cassia clade</taxon>
        <taxon>Senna</taxon>
    </lineage>
</organism>
<evidence type="ECO:0000313" key="2">
    <source>
        <dbReference type="Proteomes" id="UP000634136"/>
    </source>
</evidence>
<name>A0A834SM39_9FABA</name>
<proteinExistence type="predicted"/>
<sequence>MSRVLPKYRFSNIREVCGAPGTGLGKEGPGALRISNTSTIYLCMQAFAFQDEKL</sequence>
<keyword evidence="2" id="KW-1185">Reference proteome</keyword>
<reference evidence="1" key="1">
    <citation type="submission" date="2020-09" db="EMBL/GenBank/DDBJ databases">
        <title>Genome-Enabled Discovery of Anthraquinone Biosynthesis in Senna tora.</title>
        <authorList>
            <person name="Kang S.-H."/>
            <person name="Pandey R.P."/>
            <person name="Lee C.-M."/>
            <person name="Sim J.-S."/>
            <person name="Jeong J.-T."/>
            <person name="Choi B.-S."/>
            <person name="Jung M."/>
            <person name="Ginzburg D."/>
            <person name="Zhao K."/>
            <person name="Won S.Y."/>
            <person name="Oh T.-J."/>
            <person name="Yu Y."/>
            <person name="Kim N.-H."/>
            <person name="Lee O.R."/>
            <person name="Lee T.-H."/>
            <person name="Bashyal P."/>
            <person name="Kim T.-S."/>
            <person name="Lee W.-H."/>
            <person name="Kawkins C."/>
            <person name="Kim C.-K."/>
            <person name="Kim J.S."/>
            <person name="Ahn B.O."/>
            <person name="Rhee S.Y."/>
            <person name="Sohng J.K."/>
        </authorList>
    </citation>
    <scope>NUCLEOTIDE SEQUENCE</scope>
    <source>
        <tissue evidence="1">Leaf</tissue>
    </source>
</reference>
<comment type="caution">
    <text evidence="1">The sequence shown here is derived from an EMBL/GenBank/DDBJ whole genome shotgun (WGS) entry which is preliminary data.</text>
</comment>
<accession>A0A834SM39</accession>
<dbReference type="EMBL" id="JAAIUW010000013">
    <property type="protein sequence ID" value="KAF7805153.1"/>
    <property type="molecule type" value="Genomic_DNA"/>
</dbReference>
<dbReference type="Proteomes" id="UP000634136">
    <property type="component" value="Unassembled WGS sequence"/>
</dbReference>
<gene>
    <name evidence="1" type="ORF">G2W53_044264</name>
</gene>